<dbReference type="GO" id="GO:0046677">
    <property type="term" value="P:response to antibiotic"/>
    <property type="evidence" value="ECO:0007669"/>
    <property type="project" value="UniProtKB-KW"/>
</dbReference>
<comment type="similarity">
    <text evidence="1 4">Belongs to the antibiotic N-acetyltransferase family.</text>
</comment>
<evidence type="ECO:0000313" key="5">
    <source>
        <dbReference type="EMBL" id="PKR77594.1"/>
    </source>
</evidence>
<dbReference type="InterPro" id="IPR003679">
    <property type="entry name" value="Amioglycoside_AcTrfase"/>
</dbReference>
<evidence type="ECO:0000256" key="2">
    <source>
        <dbReference type="ARBA" id="ARBA00022679"/>
    </source>
</evidence>
<gene>
    <name evidence="5" type="ORF">CEY16_06550</name>
</gene>
<evidence type="ECO:0000256" key="1">
    <source>
        <dbReference type="ARBA" id="ARBA00006383"/>
    </source>
</evidence>
<dbReference type="EMBL" id="PJNH01000002">
    <property type="protein sequence ID" value="PKR77594.1"/>
    <property type="molecule type" value="Genomic_DNA"/>
</dbReference>
<evidence type="ECO:0000256" key="4">
    <source>
        <dbReference type="RuleBase" id="RU365031"/>
    </source>
</evidence>
<comment type="catalytic activity">
    <reaction evidence="4">
        <text>a 2-deoxystreptamine antibiotic + acetyl-CoA = an N(3)-acetyl-2-deoxystreptamine antibiotic + CoA + H(+)</text>
        <dbReference type="Rhea" id="RHEA:12665"/>
        <dbReference type="ChEBI" id="CHEBI:15378"/>
        <dbReference type="ChEBI" id="CHEBI:57287"/>
        <dbReference type="ChEBI" id="CHEBI:57288"/>
        <dbReference type="ChEBI" id="CHEBI:57921"/>
        <dbReference type="ChEBI" id="CHEBI:77452"/>
        <dbReference type="EC" id="2.3.1.81"/>
    </reaction>
</comment>
<dbReference type="AlphaFoldDB" id="A0A2I0QTG5"/>
<comment type="caution">
    <text evidence="5">The sequence shown here is derived from an EMBL/GenBank/DDBJ whole genome shotgun (WGS) entry which is preliminary data.</text>
</comment>
<dbReference type="Pfam" id="PF02522">
    <property type="entry name" value="Antibiotic_NAT"/>
    <property type="match status" value="1"/>
</dbReference>
<protein>
    <recommendedName>
        <fullName evidence="4">Aminoglycoside N(3)-acetyltransferase</fullName>
        <ecNumber evidence="4">2.3.1.-</ecNumber>
    </recommendedName>
</protein>
<dbReference type="EC" id="2.3.1.-" evidence="4"/>
<keyword evidence="6" id="KW-1185">Reference proteome</keyword>
<sequence>MKEVIQIMERPNTLRSLEIELKEMGIKNGMTVLVHSSLSKLGWVSGGSQAVIQALMNVLTEEGTLVMPSQSADLSDPSEWENPPVPESWWPIIREEMPAFDAEKTPTRQMGTIAEAFRTYPDVKRSSHPTCSFAAWGKNRDEIIGQHELAYGLGEGSPLKKLNDLDAHVLFLGTSYETNTSFHLGEYRAPGAKIEKEGSPIIENGKRAWKVYEEIEMKEDLFEEVGKAFEKDHPVKQGKMGLADSKLFKVRDAVDFSEKWFTKHRQEN</sequence>
<organism evidence="5 6">
    <name type="scientific">Halalkalibacillus sediminis</name>
    <dbReference type="NCBI Taxonomy" id="2018042"/>
    <lineage>
        <taxon>Bacteria</taxon>
        <taxon>Bacillati</taxon>
        <taxon>Bacillota</taxon>
        <taxon>Bacilli</taxon>
        <taxon>Bacillales</taxon>
        <taxon>Bacillaceae</taxon>
        <taxon>Halalkalibacillus</taxon>
    </lineage>
</organism>
<proteinExistence type="inferred from homology"/>
<keyword evidence="2 4" id="KW-0808">Transferase</keyword>
<evidence type="ECO:0000313" key="6">
    <source>
        <dbReference type="Proteomes" id="UP000243524"/>
    </source>
</evidence>
<dbReference type="OrthoDB" id="7330654at2"/>
<keyword evidence="3 4" id="KW-0012">Acyltransferase</keyword>
<accession>A0A2I0QTG5</accession>
<keyword evidence="4" id="KW-0046">Antibiotic resistance</keyword>
<dbReference type="Proteomes" id="UP000243524">
    <property type="component" value="Unassembled WGS sequence"/>
</dbReference>
<reference evidence="5 6" key="1">
    <citation type="submission" date="2017-06" db="EMBL/GenBank/DDBJ databases">
        <title>the draft geome sequence of Illustriluteabacillus marina B3227.</title>
        <authorList>
            <person name="He R.-H."/>
            <person name="Du Z.-J."/>
        </authorList>
    </citation>
    <scope>NUCLEOTIDE SEQUENCE [LARGE SCALE GENOMIC DNA]</scope>
    <source>
        <strain evidence="5 6">B3227</strain>
    </source>
</reference>
<dbReference type="GO" id="GO:0046353">
    <property type="term" value="F:aminoglycoside 3-N-acetyltransferase activity"/>
    <property type="evidence" value="ECO:0007669"/>
    <property type="project" value="UniProtKB-EC"/>
</dbReference>
<dbReference type="PANTHER" id="PTHR11104:SF0">
    <property type="entry name" value="SPBETA PROPHAGE-DERIVED AMINOGLYCOSIDE N(3')-ACETYLTRANSFERASE-LIKE PROTEIN YOKD"/>
    <property type="match status" value="1"/>
</dbReference>
<evidence type="ECO:0000256" key="3">
    <source>
        <dbReference type="ARBA" id="ARBA00023315"/>
    </source>
</evidence>
<dbReference type="SUPFAM" id="SSF110710">
    <property type="entry name" value="TTHA0583/YokD-like"/>
    <property type="match status" value="1"/>
</dbReference>
<dbReference type="InterPro" id="IPR028345">
    <property type="entry name" value="Antibiotic_NAT-like"/>
</dbReference>
<dbReference type="PANTHER" id="PTHR11104">
    <property type="entry name" value="AMINOGLYCOSIDE N3-ACETYLTRANSFERASE"/>
    <property type="match status" value="1"/>
</dbReference>
<name>A0A2I0QTG5_9BACI</name>